<dbReference type="EMBL" id="CAXITT010000020">
    <property type="protein sequence ID" value="CAL1527665.1"/>
    <property type="molecule type" value="Genomic_DNA"/>
</dbReference>
<dbReference type="PANTHER" id="PTHR31366">
    <property type="entry name" value="UPF0739 PROTEIN C1ORF74"/>
    <property type="match status" value="1"/>
</dbReference>
<reference evidence="2 3" key="1">
    <citation type="submission" date="2024-04" db="EMBL/GenBank/DDBJ databases">
        <authorList>
            <consortium name="Genoscope - CEA"/>
            <person name="William W."/>
        </authorList>
    </citation>
    <scope>NUCLEOTIDE SEQUENCE [LARGE SCALE GENOMIC DNA]</scope>
</reference>
<dbReference type="AlphaFoldDB" id="A0AAV2H3B3"/>
<keyword evidence="3" id="KW-1185">Reference proteome</keyword>
<proteinExistence type="inferred from homology"/>
<dbReference type="Proteomes" id="UP001497497">
    <property type="component" value="Unassembled WGS sequence"/>
</dbReference>
<dbReference type="PANTHER" id="PTHR31366:SF2">
    <property type="entry name" value="UPF0739 PROTEIN C1ORF74"/>
    <property type="match status" value="1"/>
</dbReference>
<accession>A0AAV2H3B3</accession>
<organism evidence="2 3">
    <name type="scientific">Lymnaea stagnalis</name>
    <name type="common">Great pond snail</name>
    <name type="synonym">Helix stagnalis</name>
    <dbReference type="NCBI Taxonomy" id="6523"/>
    <lineage>
        <taxon>Eukaryota</taxon>
        <taxon>Metazoa</taxon>
        <taxon>Spiralia</taxon>
        <taxon>Lophotrochozoa</taxon>
        <taxon>Mollusca</taxon>
        <taxon>Gastropoda</taxon>
        <taxon>Heterobranchia</taxon>
        <taxon>Euthyneura</taxon>
        <taxon>Panpulmonata</taxon>
        <taxon>Hygrophila</taxon>
        <taxon>Lymnaeoidea</taxon>
        <taxon>Lymnaeidae</taxon>
        <taxon>Lymnaea</taxon>
    </lineage>
</organism>
<comment type="similarity">
    <text evidence="1">Belongs to the UPF0739 family.</text>
</comment>
<sequence>MQQDIQVWKNALVRIFGKRAKNSWKSAVLDFKMVDHGIKMTCLFDRWLVCAKEMIDFVTSLHNQGLIKNPIGVLAVGVDVIIYNEKSFQHTFSVNISSVLFVDITSTLKQPTLINEGKVLKTKEVLIEFLSKVCPNDDRTMSVNNMEISEELNVPTLFGLLLGYPIVYWYDRSVGEDNCLTSHSLTLFQVKGYLSNKDLTKDSSEQSHVIFSFSAPQNLFHLLTLKVRDWFFQWKECNHWQEVFCEVILKIETVNPQAVCL</sequence>
<name>A0AAV2H3B3_LYMST</name>
<dbReference type="InterPro" id="IPR027850">
    <property type="entry name" value="DUF4504"/>
</dbReference>
<evidence type="ECO:0000313" key="3">
    <source>
        <dbReference type="Proteomes" id="UP001497497"/>
    </source>
</evidence>
<gene>
    <name evidence="2" type="ORF">GSLYS_00001835001</name>
</gene>
<dbReference type="Pfam" id="PF14953">
    <property type="entry name" value="DUF4504"/>
    <property type="match status" value="1"/>
</dbReference>
<comment type="caution">
    <text evidence="2">The sequence shown here is derived from an EMBL/GenBank/DDBJ whole genome shotgun (WGS) entry which is preliminary data.</text>
</comment>
<evidence type="ECO:0000313" key="2">
    <source>
        <dbReference type="EMBL" id="CAL1527665.1"/>
    </source>
</evidence>
<evidence type="ECO:0000256" key="1">
    <source>
        <dbReference type="ARBA" id="ARBA00007065"/>
    </source>
</evidence>
<protein>
    <submittedName>
        <fullName evidence="2">Uncharacterized protein</fullName>
    </submittedName>
</protein>